<evidence type="ECO:0000256" key="1">
    <source>
        <dbReference type="ARBA" id="ARBA00010457"/>
    </source>
</evidence>
<reference evidence="6" key="2">
    <citation type="submission" date="2020-02" db="EMBL/GenBank/DDBJ databases">
        <authorList>
            <person name="Littmann E."/>
            <person name="Sorbara M."/>
        </authorList>
    </citation>
    <scope>NUCLEOTIDE SEQUENCE</scope>
    <source>
        <strain evidence="6">MSK.17.11</strain>
        <strain evidence="5">MSK.17.38</strain>
    </source>
</reference>
<dbReference type="Pfam" id="PF00080">
    <property type="entry name" value="Sod_Cu"/>
    <property type="match status" value="1"/>
</dbReference>
<dbReference type="PROSITE" id="PS00087">
    <property type="entry name" value="SOD_CU_ZN_1"/>
    <property type="match status" value="1"/>
</dbReference>
<evidence type="ECO:0000313" key="7">
    <source>
        <dbReference type="Proteomes" id="UP000528555"/>
    </source>
</evidence>
<protein>
    <submittedName>
        <fullName evidence="6">Superoxide dismutase family protein</fullName>
    </submittedName>
</protein>
<gene>
    <name evidence="6" type="ORF">G5A66_02670</name>
    <name evidence="5" type="ORF">G5A75_00140</name>
</gene>
<comment type="function">
    <text evidence="2">Destroys radicals which are normally produced within the cells and which are toxic to biological systems. May play a role in favoring mycobacterial survival in phagocytes.</text>
</comment>
<dbReference type="InterPro" id="IPR001424">
    <property type="entry name" value="SOD_Cu_Zn_dom"/>
</dbReference>
<sequence length="158" mass="17381">MLRVIHEMPAAHAVIRGSETFETIQGNVYFYEVYNGTILVGEIFGIPDEVEKESGGFLGFHIHEGGSCTGSPEEAFAFAGGHLNPEKEPHPKHQGDLPPLLSHRGIAWMEVYTGRFYPEDVIGKTIIIHDCPDDFRTQPSGGSGRKIACGEIEGWEKS</sequence>
<dbReference type="Proteomes" id="UP000701680">
    <property type="component" value="Unassembled WGS sequence"/>
</dbReference>
<keyword evidence="7" id="KW-1185">Reference proteome</keyword>
<evidence type="ECO:0000256" key="2">
    <source>
        <dbReference type="ARBA" id="ARBA00024900"/>
    </source>
</evidence>
<dbReference type="Proteomes" id="UP000528555">
    <property type="component" value="Unassembled WGS sequence"/>
</dbReference>
<comment type="similarity">
    <text evidence="1">Belongs to the Cu-Zn superoxide dismutase family.</text>
</comment>
<dbReference type="AlphaFoldDB" id="A0A850HHD4"/>
<dbReference type="InterPro" id="IPR024134">
    <property type="entry name" value="SOD_Cu/Zn_/chaperone"/>
</dbReference>
<evidence type="ECO:0000313" key="6">
    <source>
        <dbReference type="EMBL" id="NVH57572.1"/>
    </source>
</evidence>
<organism evidence="6 7">
    <name type="scientific">Dorea phocaeensis</name>
    <dbReference type="NCBI Taxonomy" id="2040291"/>
    <lineage>
        <taxon>Bacteria</taxon>
        <taxon>Bacillati</taxon>
        <taxon>Bacillota</taxon>
        <taxon>Clostridia</taxon>
        <taxon>Lachnospirales</taxon>
        <taxon>Lachnospiraceae</taxon>
        <taxon>Dorea</taxon>
    </lineage>
</organism>
<proteinExistence type="inferred from homology"/>
<accession>A0A850HHD4</accession>
<dbReference type="EMBL" id="JAAITX010000001">
    <property type="protein sequence ID" value="NVH57572.1"/>
    <property type="molecule type" value="Genomic_DNA"/>
</dbReference>
<reference evidence="7 8" key="1">
    <citation type="journal article" date="2020" name="Cell Host Microbe">
        <title>Functional and Genomic Variation between Human-Derived Isolates of Lachnospiraceae Reveals Inter- and Intra-Species Diversity.</title>
        <authorList>
            <person name="Sorbara M.T."/>
            <person name="Littmann E.R."/>
            <person name="Fontana E."/>
            <person name="Moody T.U."/>
            <person name="Kohout C.E."/>
            <person name="Gjonbalaj M."/>
            <person name="Eaton V."/>
            <person name="Seok R."/>
            <person name="Leiner I.M."/>
            <person name="Pamer E.G."/>
        </authorList>
    </citation>
    <scope>NUCLEOTIDE SEQUENCE [LARGE SCALE GENOMIC DNA]</scope>
    <source>
        <strain evidence="6 7">MSK.17.11</strain>
        <strain evidence="5 8">MSK.17.38</strain>
    </source>
</reference>
<feature type="region of interest" description="Disordered" evidence="3">
    <location>
        <begin position="137"/>
        <end position="158"/>
    </location>
</feature>
<evidence type="ECO:0000259" key="4">
    <source>
        <dbReference type="Pfam" id="PF00080"/>
    </source>
</evidence>
<dbReference type="OrthoDB" id="9792957at2"/>
<comment type="caution">
    <text evidence="6">The sequence shown here is derived from an EMBL/GenBank/DDBJ whole genome shotgun (WGS) entry which is preliminary data.</text>
</comment>
<dbReference type="GO" id="GO:0005507">
    <property type="term" value="F:copper ion binding"/>
    <property type="evidence" value="ECO:0007669"/>
    <property type="project" value="InterPro"/>
</dbReference>
<dbReference type="RefSeq" id="WP_101694714.1">
    <property type="nucleotide sequence ID" value="NZ_JAAITX010000001.1"/>
</dbReference>
<dbReference type="GO" id="GO:0006801">
    <property type="term" value="P:superoxide metabolic process"/>
    <property type="evidence" value="ECO:0007669"/>
    <property type="project" value="InterPro"/>
</dbReference>
<dbReference type="PANTHER" id="PTHR10003">
    <property type="entry name" value="SUPEROXIDE DISMUTASE CU-ZN -RELATED"/>
    <property type="match status" value="1"/>
</dbReference>
<evidence type="ECO:0000256" key="3">
    <source>
        <dbReference type="SAM" id="MobiDB-lite"/>
    </source>
</evidence>
<evidence type="ECO:0000313" key="8">
    <source>
        <dbReference type="Proteomes" id="UP000701680"/>
    </source>
</evidence>
<name>A0A850HHD4_9FIRM</name>
<feature type="domain" description="Superoxide dismutase copper/zinc binding" evidence="4">
    <location>
        <begin position="25"/>
        <end position="152"/>
    </location>
</feature>
<evidence type="ECO:0000313" key="5">
    <source>
        <dbReference type="EMBL" id="NSK13299.1"/>
    </source>
</evidence>
<dbReference type="SUPFAM" id="SSF49329">
    <property type="entry name" value="Cu,Zn superoxide dismutase-like"/>
    <property type="match status" value="1"/>
</dbReference>
<dbReference type="EMBL" id="JAAIUO010000001">
    <property type="protein sequence ID" value="NSK13299.1"/>
    <property type="molecule type" value="Genomic_DNA"/>
</dbReference>
<dbReference type="InterPro" id="IPR036423">
    <property type="entry name" value="SOD-like_Cu/Zn_dom_sf"/>
</dbReference>
<dbReference type="InterPro" id="IPR018152">
    <property type="entry name" value="SOD_Cu/Zn_BS"/>
</dbReference>
<dbReference type="Gene3D" id="2.60.40.200">
    <property type="entry name" value="Superoxide dismutase, copper/zinc binding domain"/>
    <property type="match status" value="1"/>
</dbReference>